<evidence type="ECO:0000259" key="2">
    <source>
        <dbReference type="PROSITE" id="PS50011"/>
    </source>
</evidence>
<comment type="caution">
    <text evidence="3">The sequence shown here is derived from an EMBL/GenBank/DDBJ whole genome shotgun (WGS) entry which is preliminary data.</text>
</comment>
<feature type="compositionally biased region" description="Basic and acidic residues" evidence="1">
    <location>
        <begin position="206"/>
        <end position="228"/>
    </location>
</feature>
<sequence>RFAGLDKPSEGEVASKLDHRRVVKTYEYGQTTKGEHFLLMEFIHGSGLNALVRMADPVMVENRLVLIRHLAEALQAVHDAGYIHRDICPRNFICAEDVQSAKLIDFGLTVPAEREFMQPGNRTGTPNYMAPEIIRRRTTDQRLDVFALGVTTFQMLALELPWPSLDATGKAAVLHDTREPTDILELRPDLNRKLAELIHQCMAKQPSDRPSAEQVLRELSRITSEKEE</sequence>
<evidence type="ECO:0000313" key="3">
    <source>
        <dbReference type="EMBL" id="GAG99296.1"/>
    </source>
</evidence>
<dbReference type="GO" id="GO:0005524">
    <property type="term" value="F:ATP binding"/>
    <property type="evidence" value="ECO:0007669"/>
    <property type="project" value="InterPro"/>
</dbReference>
<proteinExistence type="predicted"/>
<dbReference type="EMBL" id="BART01021358">
    <property type="protein sequence ID" value="GAG99296.1"/>
    <property type="molecule type" value="Genomic_DNA"/>
</dbReference>
<name>X1DSB2_9ZZZZ</name>
<evidence type="ECO:0000256" key="1">
    <source>
        <dbReference type="SAM" id="MobiDB-lite"/>
    </source>
</evidence>
<dbReference type="InterPro" id="IPR052751">
    <property type="entry name" value="Plant_MAPKKK"/>
</dbReference>
<dbReference type="PIRSF" id="PIRSF000654">
    <property type="entry name" value="Integrin-linked_kinase"/>
    <property type="match status" value="1"/>
</dbReference>
<dbReference type="PROSITE" id="PS50011">
    <property type="entry name" value="PROTEIN_KINASE_DOM"/>
    <property type="match status" value="1"/>
</dbReference>
<dbReference type="GO" id="GO:0004672">
    <property type="term" value="F:protein kinase activity"/>
    <property type="evidence" value="ECO:0007669"/>
    <property type="project" value="InterPro"/>
</dbReference>
<dbReference type="Pfam" id="PF00069">
    <property type="entry name" value="Pkinase"/>
    <property type="match status" value="1"/>
</dbReference>
<dbReference type="PROSITE" id="PS00109">
    <property type="entry name" value="PROTEIN_KINASE_TYR"/>
    <property type="match status" value="1"/>
</dbReference>
<feature type="non-terminal residue" evidence="3">
    <location>
        <position position="1"/>
    </location>
</feature>
<dbReference type="InterPro" id="IPR000719">
    <property type="entry name" value="Prot_kinase_dom"/>
</dbReference>
<dbReference type="CDD" id="cd14014">
    <property type="entry name" value="STKc_PknB_like"/>
    <property type="match status" value="1"/>
</dbReference>
<dbReference type="AlphaFoldDB" id="X1DSB2"/>
<reference evidence="3" key="1">
    <citation type="journal article" date="2014" name="Front. Microbiol.">
        <title>High frequency of phylogenetically diverse reductive dehalogenase-homologous genes in deep subseafloor sedimentary metagenomes.</title>
        <authorList>
            <person name="Kawai M."/>
            <person name="Futagami T."/>
            <person name="Toyoda A."/>
            <person name="Takaki Y."/>
            <person name="Nishi S."/>
            <person name="Hori S."/>
            <person name="Arai W."/>
            <person name="Tsubouchi T."/>
            <person name="Morono Y."/>
            <person name="Uchiyama I."/>
            <person name="Ito T."/>
            <person name="Fujiyama A."/>
            <person name="Inagaki F."/>
            <person name="Takami H."/>
        </authorList>
    </citation>
    <scope>NUCLEOTIDE SEQUENCE</scope>
    <source>
        <strain evidence="3">Expedition CK06-06</strain>
    </source>
</reference>
<feature type="domain" description="Protein kinase" evidence="2">
    <location>
        <begin position="1"/>
        <end position="222"/>
    </location>
</feature>
<gene>
    <name evidence="3" type="ORF">S01H4_39432</name>
</gene>
<feature type="region of interest" description="Disordered" evidence="1">
    <location>
        <begin position="203"/>
        <end position="228"/>
    </location>
</feature>
<dbReference type="SUPFAM" id="SSF56112">
    <property type="entry name" value="Protein kinase-like (PK-like)"/>
    <property type="match status" value="1"/>
</dbReference>
<protein>
    <recommendedName>
        <fullName evidence="2">Protein kinase domain-containing protein</fullName>
    </recommendedName>
</protein>
<accession>X1DSB2</accession>
<dbReference type="InterPro" id="IPR011009">
    <property type="entry name" value="Kinase-like_dom_sf"/>
</dbReference>
<dbReference type="InterPro" id="IPR008266">
    <property type="entry name" value="Tyr_kinase_AS"/>
</dbReference>
<dbReference type="PANTHER" id="PTHR48011">
    <property type="entry name" value="CCR4-NOT TRANSCRIPTIONAL COMPLEX SUBUNIT CAF120-RELATED"/>
    <property type="match status" value="1"/>
</dbReference>
<dbReference type="GO" id="GO:0007165">
    <property type="term" value="P:signal transduction"/>
    <property type="evidence" value="ECO:0007669"/>
    <property type="project" value="TreeGrafter"/>
</dbReference>
<organism evidence="3">
    <name type="scientific">marine sediment metagenome</name>
    <dbReference type="NCBI Taxonomy" id="412755"/>
    <lineage>
        <taxon>unclassified sequences</taxon>
        <taxon>metagenomes</taxon>
        <taxon>ecological metagenomes</taxon>
    </lineage>
</organism>
<dbReference type="PANTHER" id="PTHR48011:SF4">
    <property type="entry name" value="MITOGEN-ACTIVATED PROTEIN KINASE KINASE KINASE 19"/>
    <property type="match status" value="1"/>
</dbReference>
<dbReference type="Gene3D" id="1.10.510.10">
    <property type="entry name" value="Transferase(Phosphotransferase) domain 1"/>
    <property type="match status" value="1"/>
</dbReference>